<dbReference type="EMBL" id="QYUN01000002">
    <property type="protein sequence ID" value="RJG05856.1"/>
    <property type="molecule type" value="Genomic_DNA"/>
</dbReference>
<accession>A0A418X066</accession>
<comment type="caution">
    <text evidence="2">The sequence shown here is derived from an EMBL/GenBank/DDBJ whole genome shotgun (WGS) entry which is preliminary data.</text>
</comment>
<proteinExistence type="predicted"/>
<sequence length="346" mass="39358">MQIWPDRIKGIMDKEELILTLLNVVWSNINPRLVKTNRNTKSKHFLKNDFQNAFVNRIVGFLGELAYVTVTADRPGIFPGGWFVPDEKEDNPLAAKCYYTVADSIGGDLVKVYTVLAKHMPEKQLFVLVAQDGIDVRNLSRDSYAYYLFSRTESVFQQVSHTEFFQCWKKRGAPRPQLPDIRDQINRETVAYVKRLLSNSAISAEALRLKLLDRFVFDVEIAGHHLKGRPSDIDFIKLRSDGCIVPIDVKDKYVSRKGTLGVNLDHLPFFLDLDQIFGTESQYVVRVSETGPDRALVEWRYIAMREFSLARTGRGNCGANGKDAEDTPELPLADFKVWSPPGTKDP</sequence>
<organism evidence="2 3">
    <name type="scientific">Noviherbaspirillum cavernae</name>
    <dbReference type="NCBI Taxonomy" id="2320862"/>
    <lineage>
        <taxon>Bacteria</taxon>
        <taxon>Pseudomonadati</taxon>
        <taxon>Pseudomonadota</taxon>
        <taxon>Betaproteobacteria</taxon>
        <taxon>Burkholderiales</taxon>
        <taxon>Oxalobacteraceae</taxon>
        <taxon>Noviherbaspirillum</taxon>
    </lineage>
</organism>
<protein>
    <recommendedName>
        <fullName evidence="4">Restriction endonuclease</fullName>
    </recommendedName>
</protein>
<keyword evidence="3" id="KW-1185">Reference proteome</keyword>
<feature type="region of interest" description="Disordered" evidence="1">
    <location>
        <begin position="315"/>
        <end position="346"/>
    </location>
</feature>
<name>A0A418X066_9BURK</name>
<evidence type="ECO:0000313" key="2">
    <source>
        <dbReference type="EMBL" id="RJG05856.1"/>
    </source>
</evidence>
<gene>
    <name evidence="2" type="ORF">D3870_07350</name>
</gene>
<dbReference type="Proteomes" id="UP000285190">
    <property type="component" value="Unassembled WGS sequence"/>
</dbReference>
<dbReference type="AlphaFoldDB" id="A0A418X066"/>
<evidence type="ECO:0000313" key="3">
    <source>
        <dbReference type="Proteomes" id="UP000285190"/>
    </source>
</evidence>
<evidence type="ECO:0008006" key="4">
    <source>
        <dbReference type="Google" id="ProtNLM"/>
    </source>
</evidence>
<evidence type="ECO:0000256" key="1">
    <source>
        <dbReference type="SAM" id="MobiDB-lite"/>
    </source>
</evidence>
<reference evidence="2 3" key="1">
    <citation type="submission" date="2018-09" db="EMBL/GenBank/DDBJ databases">
        <authorList>
            <person name="Zhu H."/>
        </authorList>
    </citation>
    <scope>NUCLEOTIDE SEQUENCE [LARGE SCALE GENOMIC DNA]</scope>
    <source>
        <strain evidence="2 3">K2R10-39</strain>
    </source>
</reference>